<reference evidence="1" key="1">
    <citation type="submission" date="2021-01" db="EMBL/GenBank/DDBJ databases">
        <authorList>
            <person name="Corre E."/>
            <person name="Pelletier E."/>
            <person name="Niang G."/>
            <person name="Scheremetjew M."/>
            <person name="Finn R."/>
            <person name="Kale V."/>
            <person name="Holt S."/>
            <person name="Cochrane G."/>
            <person name="Meng A."/>
            <person name="Brown T."/>
            <person name="Cohen L."/>
        </authorList>
    </citation>
    <scope>NUCLEOTIDE SEQUENCE</scope>
    <source>
        <strain evidence="1">SAG 36.94</strain>
    </source>
</reference>
<name>A0A7S1THV6_9RHOD</name>
<proteinExistence type="predicted"/>
<accession>A0A7S1THV6</accession>
<sequence length="166" mass="18723">MVDTVMMEMMDLTDMRLDLSSMMEEELWDSPVVGFGDGRTNVQAGRKAQLWGPDTEFTMLQQSPSFRHLEIGGDTGPIQIRSDASSTLGAENNSEPDKWMVSLGTTTNGETLCSQTMFNTMMNRSNRIRQDVLFEANRESAWTGAQSPVLHTRRIKFSDRLETKYG</sequence>
<dbReference type="EMBL" id="HBGH01016957">
    <property type="protein sequence ID" value="CAD9237292.1"/>
    <property type="molecule type" value="Transcribed_RNA"/>
</dbReference>
<evidence type="ECO:0000313" key="1">
    <source>
        <dbReference type="EMBL" id="CAD9237292.1"/>
    </source>
</evidence>
<protein>
    <submittedName>
        <fullName evidence="1">Uncharacterized protein</fullName>
    </submittedName>
</protein>
<organism evidence="1">
    <name type="scientific">Compsopogon caeruleus</name>
    <dbReference type="NCBI Taxonomy" id="31354"/>
    <lineage>
        <taxon>Eukaryota</taxon>
        <taxon>Rhodophyta</taxon>
        <taxon>Compsopogonophyceae</taxon>
        <taxon>Compsopogonales</taxon>
        <taxon>Compsopogonaceae</taxon>
        <taxon>Compsopogon</taxon>
    </lineage>
</organism>
<dbReference type="AlphaFoldDB" id="A0A7S1THV6"/>
<gene>
    <name evidence="1" type="ORF">CCAE0312_LOCUS9390</name>
</gene>